<dbReference type="GO" id="GO:0005694">
    <property type="term" value="C:chromosome"/>
    <property type="evidence" value="ECO:0007669"/>
    <property type="project" value="InterPro"/>
</dbReference>
<accession>A0A078KIB0</accession>
<dbReference type="InterPro" id="IPR000565">
    <property type="entry name" value="Topo_IIA_B"/>
</dbReference>
<dbReference type="PROSITE" id="PS50880">
    <property type="entry name" value="TOPRIM"/>
    <property type="match status" value="1"/>
</dbReference>
<dbReference type="PRINTS" id="PR01159">
    <property type="entry name" value="DNAGYRASEB"/>
</dbReference>
<evidence type="ECO:0000256" key="11">
    <source>
        <dbReference type="ARBA" id="ARBA00023235"/>
    </source>
</evidence>
<dbReference type="PATRIC" id="fig|1495769.3.peg.211"/>
<dbReference type="NCBIfam" id="TIGR01059">
    <property type="entry name" value="gyrB"/>
    <property type="match status" value="1"/>
</dbReference>
<dbReference type="SMART" id="SM00433">
    <property type="entry name" value="TOP2c"/>
    <property type="match status" value="1"/>
</dbReference>
<dbReference type="Gene3D" id="3.30.230.10">
    <property type="match status" value="1"/>
</dbReference>
<dbReference type="GO" id="GO:0046872">
    <property type="term" value="F:metal ion binding"/>
    <property type="evidence" value="ECO:0007669"/>
    <property type="project" value="UniProtKB-KW"/>
</dbReference>
<dbReference type="GO" id="GO:0005737">
    <property type="term" value="C:cytoplasm"/>
    <property type="evidence" value="ECO:0007669"/>
    <property type="project" value="UniProtKB-SubCell"/>
</dbReference>
<comment type="similarity">
    <text evidence="2 12">Belongs to the type II topoisomerase GyrB family.</text>
</comment>
<dbReference type="InterPro" id="IPR001241">
    <property type="entry name" value="Topo_IIA"/>
</dbReference>
<dbReference type="Proteomes" id="UP000032420">
    <property type="component" value="Chromosome I"/>
</dbReference>
<comment type="function">
    <text evidence="12">A type II topoisomerase that negatively supercoils closed circular double-stranded (ds) DNA in an ATP-dependent manner to modulate DNA topology and maintain chromosomes in an underwound state. Negative supercoiling favors strand separation, and DNA replication, transcription, recombination and repair, all of which involve strand separation. Also able to catalyze the interconversion of other topological isomers of dsDNA rings, including catenanes and knotted rings. Type II topoisomerases break and join 2 DNA strands simultaneously in an ATP-dependent manner.</text>
</comment>
<evidence type="ECO:0000256" key="4">
    <source>
        <dbReference type="ARBA" id="ARBA00019166"/>
    </source>
</evidence>
<dbReference type="GO" id="GO:0003677">
    <property type="term" value="F:DNA binding"/>
    <property type="evidence" value="ECO:0007669"/>
    <property type="project" value="UniProtKB-KW"/>
</dbReference>
<dbReference type="InterPro" id="IPR006171">
    <property type="entry name" value="TOPRIM_dom"/>
</dbReference>
<dbReference type="InterPro" id="IPR014721">
    <property type="entry name" value="Ribsml_uS5_D2-typ_fold_subgr"/>
</dbReference>
<dbReference type="InterPro" id="IPR002288">
    <property type="entry name" value="DNA_gyrase_B_C"/>
</dbReference>
<reference evidence="15" key="1">
    <citation type="submission" date="2014-07" db="EMBL/GenBank/DDBJ databases">
        <authorList>
            <person name="Santos-Garcia D."/>
        </authorList>
    </citation>
    <scope>NUCLEOTIDE SEQUENCE [LARGE SCALE GENOMIC DNA]</scope>
</reference>
<dbReference type="SUPFAM" id="SSF55874">
    <property type="entry name" value="ATPase domain of HSP90 chaperone/DNA topoisomerase II/histidine kinase"/>
    <property type="match status" value="1"/>
</dbReference>
<sequence length="792" mass="91825">MIKYDSSSIQVLKGLDAVRKRPGMYIGDTNDGSGLHQMVFEIVDNSIDEALAGYCNNISIIIYSDESITVNDNGRGIPTDIHKEEGISAAEVIMTILHAGGKFDNNSYKISGGLHGVGISVVNALSEKLNLIIYRNGKIYEQNYINGKPVNPLKLIGKTKKSGTKIHFKPSSKIFSKIKFYYEIIEKRFRELSFLNPGIYIKLVDKRKKKKNIFYNLGGLCEFLNYLNKDKYVISHIIFFSNYCKKYNIEINFVMQWNNSYKENIYCYTNNIPQISGTHLVGFKTGLTRTINNYINNKHLQKKRKIITNGEDIREGLTAIISIKLPDPKFSSQIKDKLVSSNVKIAVEKEISNKFYDYLLKNKKQSKIIVKKIIKSAMARYAASKAREITRKTGIFNISNLPVKLSDCQIKDPKKAELYIVEGDSAGGSAKQSRDRSNQAILPIKGKILNVEKSNFDKILSSDEINFLISTLGCGIGKNFKPHKLRYHSIIIMTDADIDGSHIRTLLLTFFFRYMPYIIKKGYLFIAQPPLYKVNNGKNTIYLKNDFFLKEYLINKSINITKLHINNKLILGQELKVLIFQYINIFTKNNSLYYIINILYKIIYINNLTLDLLKNKKSVEIWINELKCKLTDKELKTYNFQIYYDYKNQIYLPLIIIKIYSKIKKYLINLNFIFSYDYFKINCLRIRDIFKNNSYILYNGYKKNIYNFNELINYLINETKSKLNIQRYKGLGEMNPQQLWETTMNPNKRMLLKITIKNVATADNIFNILMGKEVEPRFNFIKKYALFANINI</sequence>
<evidence type="ECO:0000256" key="2">
    <source>
        <dbReference type="ARBA" id="ARBA00010708"/>
    </source>
</evidence>
<dbReference type="SUPFAM" id="SSF54211">
    <property type="entry name" value="Ribosomal protein S5 domain 2-like"/>
    <property type="match status" value="1"/>
</dbReference>
<dbReference type="KEGG" id="eme:CEM_229"/>
<dbReference type="Pfam" id="PF00986">
    <property type="entry name" value="DNA_gyraseB_C"/>
    <property type="match status" value="1"/>
</dbReference>
<dbReference type="Pfam" id="PF01751">
    <property type="entry name" value="Toprim"/>
    <property type="match status" value="1"/>
</dbReference>
<dbReference type="Gene3D" id="3.10.20.690">
    <property type="match status" value="1"/>
</dbReference>
<dbReference type="InterPro" id="IPR018522">
    <property type="entry name" value="TopoIIA_CS"/>
</dbReference>
<dbReference type="InterPro" id="IPR041423">
    <property type="entry name" value="GyrB_insert"/>
</dbReference>
<feature type="domain" description="Toprim" evidence="13">
    <location>
        <begin position="416"/>
        <end position="530"/>
    </location>
</feature>
<evidence type="ECO:0000256" key="5">
    <source>
        <dbReference type="ARBA" id="ARBA00022723"/>
    </source>
</evidence>
<comment type="subunit">
    <text evidence="12">Heterotetramer, composed of two GyrA and two GyrB chains. In the heterotetramer, GyrA contains the active site tyrosine that forms a transient covalent intermediate with DNA, while GyrB binds cofactors and catalyzes ATP hydrolysis.</text>
</comment>
<dbReference type="HAMAP" id="MF_01898">
    <property type="entry name" value="GyrB"/>
    <property type="match status" value="1"/>
</dbReference>
<dbReference type="PANTHER" id="PTHR45866">
    <property type="entry name" value="DNA GYRASE/TOPOISOMERASE SUBUNIT B"/>
    <property type="match status" value="1"/>
</dbReference>
<dbReference type="FunFam" id="3.40.50.670:FF:000001">
    <property type="entry name" value="DNA topoisomerase 2"/>
    <property type="match status" value="1"/>
</dbReference>
<dbReference type="SUPFAM" id="SSF56719">
    <property type="entry name" value="Type II DNA topoisomerase"/>
    <property type="match status" value="1"/>
</dbReference>
<dbReference type="GO" id="GO:0003918">
    <property type="term" value="F:DNA topoisomerase type II (double strand cut, ATP-hydrolyzing) activity"/>
    <property type="evidence" value="ECO:0007669"/>
    <property type="project" value="UniProtKB-UniRule"/>
</dbReference>
<dbReference type="InterPro" id="IPR003594">
    <property type="entry name" value="HATPase_dom"/>
</dbReference>
<dbReference type="Pfam" id="PF00204">
    <property type="entry name" value="DNA_gyraseB"/>
    <property type="match status" value="1"/>
</dbReference>
<evidence type="ECO:0000256" key="12">
    <source>
        <dbReference type="HAMAP-Rule" id="MF_01898"/>
    </source>
</evidence>
<dbReference type="PROSITE" id="PS00177">
    <property type="entry name" value="TOPOISOMERASE_II"/>
    <property type="match status" value="1"/>
</dbReference>
<dbReference type="InterPro" id="IPR013759">
    <property type="entry name" value="Topo_IIA_B_C"/>
</dbReference>
<dbReference type="GO" id="GO:0006261">
    <property type="term" value="P:DNA-templated DNA replication"/>
    <property type="evidence" value="ECO:0007669"/>
    <property type="project" value="UniProtKB-UniRule"/>
</dbReference>
<keyword evidence="8 12" id="KW-0460">Magnesium</keyword>
<evidence type="ECO:0000313" key="14">
    <source>
        <dbReference type="EMBL" id="CDZ16489.1"/>
    </source>
</evidence>
<dbReference type="NCBIfam" id="NF011501">
    <property type="entry name" value="PRK14939.1"/>
    <property type="match status" value="1"/>
</dbReference>
<comment type="miscellaneous">
    <text evidence="12">Few gyrases are as efficient as E.coli at forming negative supercoils. Not all organisms have 2 type II topoisomerases; in organisms with a single type II topoisomerase this enzyme also has to decatenate newly replicated chromosomes.</text>
</comment>
<dbReference type="PRINTS" id="PR00418">
    <property type="entry name" value="TPI2FAMILY"/>
</dbReference>
<name>A0A078KIB0_9GAMM</name>
<feature type="binding site" evidence="12">
    <location>
        <position position="495"/>
    </location>
    <ligand>
        <name>Mg(2+)</name>
        <dbReference type="ChEBI" id="CHEBI:18420"/>
        <label>1</label>
        <note>catalytic</note>
    </ligand>
</feature>
<dbReference type="NCBIfam" id="NF004189">
    <property type="entry name" value="PRK05644.1"/>
    <property type="match status" value="1"/>
</dbReference>
<keyword evidence="11 12" id="KW-0413">Isomerase</keyword>
<evidence type="ECO:0000256" key="8">
    <source>
        <dbReference type="ARBA" id="ARBA00022842"/>
    </source>
</evidence>
<feature type="binding site" evidence="12">
    <location>
        <position position="497"/>
    </location>
    <ligand>
        <name>Mg(2+)</name>
        <dbReference type="ChEBI" id="CHEBI:18420"/>
        <label>2</label>
    </ligand>
</feature>
<comment type="catalytic activity">
    <reaction evidence="1 12">
        <text>ATP-dependent breakage, passage and rejoining of double-stranded DNA.</text>
        <dbReference type="EC" id="5.6.2.2"/>
    </reaction>
</comment>
<evidence type="ECO:0000256" key="6">
    <source>
        <dbReference type="ARBA" id="ARBA00022741"/>
    </source>
</evidence>
<dbReference type="InterPro" id="IPR020568">
    <property type="entry name" value="Ribosomal_Su5_D2-typ_SF"/>
</dbReference>
<dbReference type="GO" id="GO:0005524">
    <property type="term" value="F:ATP binding"/>
    <property type="evidence" value="ECO:0007669"/>
    <property type="project" value="UniProtKB-UniRule"/>
</dbReference>
<keyword evidence="7 12" id="KW-0067">ATP-binding</keyword>
<proteinExistence type="inferred from homology"/>
<dbReference type="SMART" id="SM00387">
    <property type="entry name" value="HATPase_c"/>
    <property type="match status" value="1"/>
</dbReference>
<keyword evidence="6 12" id="KW-0547">Nucleotide-binding</keyword>
<dbReference type="InterPro" id="IPR036890">
    <property type="entry name" value="HATPase_C_sf"/>
</dbReference>
<comment type="subcellular location">
    <subcellularLocation>
        <location evidence="12">Cytoplasm</location>
    </subcellularLocation>
</comment>
<keyword evidence="10" id="KW-0238">DNA-binding</keyword>
<keyword evidence="9 12" id="KW-0799">Topoisomerase</keyword>
<dbReference type="HOGENOM" id="CLU_006146_4_1_6"/>
<gene>
    <name evidence="12 14" type="primary">gyrB</name>
    <name evidence="14" type="ORF">CEM_229</name>
</gene>
<dbReference type="GO" id="GO:0006265">
    <property type="term" value="P:DNA topological change"/>
    <property type="evidence" value="ECO:0007669"/>
    <property type="project" value="UniProtKB-UniRule"/>
</dbReference>
<dbReference type="Pfam" id="PF18053">
    <property type="entry name" value="GyrB_insert"/>
    <property type="match status" value="1"/>
</dbReference>
<dbReference type="Gene3D" id="3.40.50.670">
    <property type="match status" value="2"/>
</dbReference>
<evidence type="ECO:0000256" key="3">
    <source>
        <dbReference type="ARBA" id="ARBA00012895"/>
    </source>
</evidence>
<dbReference type="EMBL" id="LM655252">
    <property type="protein sequence ID" value="CDZ16489.1"/>
    <property type="molecule type" value="Genomic_DNA"/>
</dbReference>
<protein>
    <recommendedName>
        <fullName evidence="4 12">DNA gyrase subunit B</fullName>
        <ecNumber evidence="3 12">5.6.2.2</ecNumber>
    </recommendedName>
</protein>
<feature type="binding site" evidence="12">
    <location>
        <position position="422"/>
    </location>
    <ligand>
        <name>Mg(2+)</name>
        <dbReference type="ChEBI" id="CHEBI:18420"/>
        <label>1</label>
        <note>catalytic</note>
    </ligand>
</feature>
<dbReference type="InterPro" id="IPR011557">
    <property type="entry name" value="GyrB"/>
</dbReference>
<evidence type="ECO:0000256" key="7">
    <source>
        <dbReference type="ARBA" id="ARBA00022840"/>
    </source>
</evidence>
<dbReference type="CDD" id="cd00822">
    <property type="entry name" value="TopoII_Trans_DNA_gyrase"/>
    <property type="match status" value="1"/>
</dbReference>
<evidence type="ECO:0000313" key="15">
    <source>
        <dbReference type="Proteomes" id="UP000032420"/>
    </source>
</evidence>
<dbReference type="EC" id="5.6.2.2" evidence="3 12"/>
<evidence type="ECO:0000256" key="9">
    <source>
        <dbReference type="ARBA" id="ARBA00023029"/>
    </source>
</evidence>
<dbReference type="CDD" id="cd16928">
    <property type="entry name" value="HATPase_GyrB-like"/>
    <property type="match status" value="1"/>
</dbReference>
<evidence type="ECO:0000256" key="1">
    <source>
        <dbReference type="ARBA" id="ARBA00000185"/>
    </source>
</evidence>
<keyword evidence="12" id="KW-0963">Cytoplasm</keyword>
<dbReference type="Gene3D" id="3.30.565.10">
    <property type="entry name" value="Histidine kinase-like ATPase, C-terminal domain"/>
    <property type="match status" value="1"/>
</dbReference>
<dbReference type="InterPro" id="IPR013760">
    <property type="entry name" value="Topo_IIA-like_dom_sf"/>
</dbReference>
<dbReference type="OrthoDB" id="9802808at2"/>
<dbReference type="PANTHER" id="PTHR45866:SF1">
    <property type="entry name" value="DNA GYRASE SUBUNIT B, MITOCHONDRIAL"/>
    <property type="match status" value="1"/>
</dbReference>
<dbReference type="Pfam" id="PF02518">
    <property type="entry name" value="HATPase_c"/>
    <property type="match status" value="1"/>
</dbReference>
<keyword evidence="15" id="KW-1185">Reference proteome</keyword>
<keyword evidence="5 12" id="KW-0479">Metal-binding</keyword>
<evidence type="ECO:0000259" key="13">
    <source>
        <dbReference type="PROSITE" id="PS50880"/>
    </source>
</evidence>
<comment type="cofactor">
    <cofactor evidence="12">
        <name>Mg(2+)</name>
        <dbReference type="ChEBI" id="CHEBI:18420"/>
    </cofactor>
    <cofactor evidence="12">
        <name>Mn(2+)</name>
        <dbReference type="ChEBI" id="CHEBI:29035"/>
    </cofactor>
    <cofactor evidence="12">
        <name>Ca(2+)</name>
        <dbReference type="ChEBI" id="CHEBI:29108"/>
    </cofactor>
    <text evidence="12">Binds two Mg(2+) per subunit. The magnesium ions form salt bridges with both the protein and the DNA. Can also accept other divalent metal cations, such as Mn(2+) or Ca(2+).</text>
</comment>
<dbReference type="FunFam" id="3.30.565.10:FF:000002">
    <property type="entry name" value="DNA gyrase subunit B"/>
    <property type="match status" value="1"/>
</dbReference>
<evidence type="ECO:0000256" key="10">
    <source>
        <dbReference type="ARBA" id="ARBA00023125"/>
    </source>
</evidence>
<feature type="binding site" evidence="12">
    <location>
        <position position="495"/>
    </location>
    <ligand>
        <name>Mg(2+)</name>
        <dbReference type="ChEBI" id="CHEBI:18420"/>
        <label>2</label>
    </ligand>
</feature>
<dbReference type="InterPro" id="IPR013506">
    <property type="entry name" value="Topo_IIA_bsu_dom2"/>
</dbReference>
<organism evidence="14 15">
    <name type="scientific">Candidatus Johnevansia muelleri</name>
    <dbReference type="NCBI Taxonomy" id="1495769"/>
    <lineage>
        <taxon>Bacteria</taxon>
        <taxon>Pseudomonadati</taxon>
        <taxon>Pseudomonadota</taxon>
        <taxon>Gammaproteobacteria</taxon>
        <taxon>Candidatus Johnevansiales</taxon>
        <taxon>Candidatus Johnevansiaceae</taxon>
        <taxon>Candidatus Johnevansia</taxon>
    </lineage>
</organism>
<feature type="site" description="Interaction with DNA" evidence="12">
    <location>
        <position position="447"/>
    </location>
</feature>
<dbReference type="STRING" id="1495769.CEM_229"/>
<dbReference type="AlphaFoldDB" id="A0A078KIB0"/>
<feature type="site" description="Interaction with DNA" evidence="12">
    <location>
        <position position="450"/>
    </location>
</feature>